<proteinExistence type="predicted"/>
<gene>
    <name evidence="1" type="ORF">E5288_WYG018972</name>
</gene>
<keyword evidence="2" id="KW-1185">Reference proteome</keyword>
<dbReference type="AlphaFoldDB" id="A0A6B0SAI0"/>
<organism evidence="1 2">
    <name type="scientific">Bos mutus</name>
    <name type="common">wild yak</name>
    <dbReference type="NCBI Taxonomy" id="72004"/>
    <lineage>
        <taxon>Eukaryota</taxon>
        <taxon>Metazoa</taxon>
        <taxon>Chordata</taxon>
        <taxon>Craniata</taxon>
        <taxon>Vertebrata</taxon>
        <taxon>Euteleostomi</taxon>
        <taxon>Mammalia</taxon>
        <taxon>Eutheria</taxon>
        <taxon>Laurasiatheria</taxon>
        <taxon>Artiodactyla</taxon>
        <taxon>Ruminantia</taxon>
        <taxon>Pecora</taxon>
        <taxon>Bovidae</taxon>
        <taxon>Bovinae</taxon>
        <taxon>Bos</taxon>
    </lineage>
</organism>
<dbReference type="EMBL" id="VBQZ03001904">
    <property type="protein sequence ID" value="MXQ99859.1"/>
    <property type="molecule type" value="Genomic_DNA"/>
</dbReference>
<sequence length="76" mass="8031">MAPNLWVHGPREPGKKRSLRVGAYLAAALRAAGSQSRGWCPPGKGAAPVLLGGYDTAEDGCTTYYSSYTNQEISTT</sequence>
<protein>
    <submittedName>
        <fullName evidence="1">Uncharacterized protein</fullName>
    </submittedName>
</protein>
<evidence type="ECO:0000313" key="1">
    <source>
        <dbReference type="EMBL" id="MXQ99859.1"/>
    </source>
</evidence>
<name>A0A6B0SAI0_9CETA</name>
<evidence type="ECO:0000313" key="2">
    <source>
        <dbReference type="Proteomes" id="UP000322234"/>
    </source>
</evidence>
<reference evidence="1" key="1">
    <citation type="submission" date="2019-10" db="EMBL/GenBank/DDBJ databases">
        <title>The sequence and de novo assembly of the wild yak genome.</title>
        <authorList>
            <person name="Liu Y."/>
        </authorList>
    </citation>
    <scope>NUCLEOTIDE SEQUENCE [LARGE SCALE GENOMIC DNA]</scope>
    <source>
        <strain evidence="1">WY2019</strain>
    </source>
</reference>
<accession>A0A6B0SAI0</accession>
<dbReference type="Proteomes" id="UP000322234">
    <property type="component" value="Unassembled WGS sequence"/>
</dbReference>
<comment type="caution">
    <text evidence="1">The sequence shown here is derived from an EMBL/GenBank/DDBJ whole genome shotgun (WGS) entry which is preliminary data.</text>
</comment>